<feature type="transmembrane region" description="Helical" evidence="1">
    <location>
        <begin position="58"/>
        <end position="78"/>
    </location>
</feature>
<organism evidence="2 3">
    <name type="scientific">Filobasidium floriforme</name>
    <dbReference type="NCBI Taxonomy" id="5210"/>
    <lineage>
        <taxon>Eukaryota</taxon>
        <taxon>Fungi</taxon>
        <taxon>Dikarya</taxon>
        <taxon>Basidiomycota</taxon>
        <taxon>Agaricomycotina</taxon>
        <taxon>Tremellomycetes</taxon>
        <taxon>Filobasidiales</taxon>
        <taxon>Filobasidiaceae</taxon>
        <taxon>Filobasidium</taxon>
    </lineage>
</organism>
<sequence>MRAPLKDGTGLLGVPPKPMEEKTLFAWLASFTCDKFGHPGAGLNWQKLWGESDHLGTAIIWETAMIWATAIIWAKAINSGWIRRIRVFVCSRRFHRRKCSVHLSLVFVFGSSLRIACE</sequence>
<dbReference type="Proteomes" id="UP000812966">
    <property type="component" value="Unassembled WGS sequence"/>
</dbReference>
<evidence type="ECO:0000313" key="2">
    <source>
        <dbReference type="EMBL" id="KAG7562630.1"/>
    </source>
</evidence>
<dbReference type="EMBL" id="JABELV010000028">
    <property type="protein sequence ID" value="KAG7562630.1"/>
    <property type="molecule type" value="Genomic_DNA"/>
</dbReference>
<name>A0A8K0JQI4_9TREE</name>
<accession>A0A8K0JQI4</accession>
<proteinExistence type="predicted"/>
<evidence type="ECO:0000256" key="1">
    <source>
        <dbReference type="SAM" id="Phobius"/>
    </source>
</evidence>
<keyword evidence="1" id="KW-0472">Membrane</keyword>
<protein>
    <submittedName>
        <fullName evidence="2">Uncharacterized protein</fullName>
    </submittedName>
</protein>
<comment type="caution">
    <text evidence="2">The sequence shown here is derived from an EMBL/GenBank/DDBJ whole genome shotgun (WGS) entry which is preliminary data.</text>
</comment>
<dbReference type="AlphaFoldDB" id="A0A8K0JQI4"/>
<keyword evidence="1" id="KW-0812">Transmembrane</keyword>
<gene>
    <name evidence="2" type="ORF">FFLO_01897</name>
</gene>
<reference evidence="2" key="1">
    <citation type="submission" date="2020-04" db="EMBL/GenBank/DDBJ databases">
        <title>Analysis of mating type loci in Filobasidium floriforme.</title>
        <authorList>
            <person name="Nowrousian M."/>
        </authorList>
    </citation>
    <scope>NUCLEOTIDE SEQUENCE</scope>
    <source>
        <strain evidence="2">CBS 6242</strain>
    </source>
</reference>
<evidence type="ECO:0000313" key="3">
    <source>
        <dbReference type="Proteomes" id="UP000812966"/>
    </source>
</evidence>
<keyword evidence="3" id="KW-1185">Reference proteome</keyword>
<keyword evidence="1" id="KW-1133">Transmembrane helix</keyword>